<dbReference type="PANTHER" id="PTHR23305:SF18">
    <property type="entry name" value="OBG-TYPE G DOMAIN-CONTAINING PROTEIN"/>
    <property type="match status" value="1"/>
</dbReference>
<dbReference type="GO" id="GO:0005525">
    <property type="term" value="F:GTP binding"/>
    <property type="evidence" value="ECO:0007669"/>
    <property type="project" value="InterPro"/>
</dbReference>
<feature type="non-terminal residue" evidence="3">
    <location>
        <position position="1"/>
    </location>
</feature>
<accession>X0YQU4</accession>
<dbReference type="EMBL" id="BARS01058542">
    <property type="protein sequence ID" value="GAG49247.1"/>
    <property type="molecule type" value="Genomic_DNA"/>
</dbReference>
<dbReference type="InterPro" id="IPR031167">
    <property type="entry name" value="G_OBG"/>
</dbReference>
<evidence type="ECO:0000259" key="2">
    <source>
        <dbReference type="PROSITE" id="PS51710"/>
    </source>
</evidence>
<keyword evidence="1" id="KW-0547">Nucleotide-binding</keyword>
<dbReference type="InterPro" id="IPR027417">
    <property type="entry name" value="P-loop_NTPase"/>
</dbReference>
<reference evidence="3" key="1">
    <citation type="journal article" date="2014" name="Front. Microbiol.">
        <title>High frequency of phylogenetically diverse reductive dehalogenase-homologous genes in deep subseafloor sedimentary metagenomes.</title>
        <authorList>
            <person name="Kawai M."/>
            <person name="Futagami T."/>
            <person name="Toyoda A."/>
            <person name="Takaki Y."/>
            <person name="Nishi S."/>
            <person name="Hori S."/>
            <person name="Arai W."/>
            <person name="Tsubouchi T."/>
            <person name="Morono Y."/>
            <person name="Uchiyama I."/>
            <person name="Ito T."/>
            <person name="Fujiyama A."/>
            <person name="Inagaki F."/>
            <person name="Takami H."/>
        </authorList>
    </citation>
    <scope>NUCLEOTIDE SEQUENCE</scope>
    <source>
        <strain evidence="3">Expedition CK06-06</strain>
    </source>
</reference>
<name>X0YQU4_9ZZZZ</name>
<dbReference type="PRINTS" id="PR00326">
    <property type="entry name" value="GTP1OBG"/>
</dbReference>
<dbReference type="InterPro" id="IPR006073">
    <property type="entry name" value="GTP-bd"/>
</dbReference>
<dbReference type="SUPFAM" id="SSF52540">
    <property type="entry name" value="P-loop containing nucleoside triphosphate hydrolases"/>
    <property type="match status" value="1"/>
</dbReference>
<evidence type="ECO:0000256" key="1">
    <source>
        <dbReference type="ARBA" id="ARBA00022741"/>
    </source>
</evidence>
<feature type="domain" description="OBG-type G" evidence="2">
    <location>
        <begin position="1"/>
        <end position="93"/>
    </location>
</feature>
<dbReference type="AlphaFoldDB" id="X0YQU4"/>
<dbReference type="PANTHER" id="PTHR23305">
    <property type="entry name" value="OBG GTPASE FAMILY"/>
    <property type="match status" value="1"/>
</dbReference>
<evidence type="ECO:0000313" key="3">
    <source>
        <dbReference type="EMBL" id="GAG49247.1"/>
    </source>
</evidence>
<organism evidence="3">
    <name type="scientific">marine sediment metagenome</name>
    <dbReference type="NCBI Taxonomy" id="412755"/>
    <lineage>
        <taxon>unclassified sequences</taxon>
        <taxon>metagenomes</taxon>
        <taxon>ecological metagenomes</taxon>
    </lineage>
</organism>
<dbReference type="GO" id="GO:0005737">
    <property type="term" value="C:cytoplasm"/>
    <property type="evidence" value="ECO:0007669"/>
    <property type="project" value="TreeGrafter"/>
</dbReference>
<proteinExistence type="predicted"/>
<dbReference type="GO" id="GO:0016887">
    <property type="term" value="F:ATP hydrolysis activity"/>
    <property type="evidence" value="ECO:0007669"/>
    <property type="project" value="TreeGrafter"/>
</dbReference>
<gene>
    <name evidence="3" type="ORF">S01H1_85314</name>
</gene>
<comment type="caution">
    <text evidence="3">The sequence shown here is derived from an EMBL/GenBank/DDBJ whole genome shotgun (WGS) entry which is preliminary data.</text>
</comment>
<sequence length="93" mass="9756">LQLGLVGLPNVGKSTLFNSLTRAGATVASYPFTTISPNVGVVPVPDTRLERIAEIIGPKRVVPATLRVVDVAGLVKGASRGEGLGNRFLSYIR</sequence>
<dbReference type="Gene3D" id="3.10.20.30">
    <property type="match status" value="1"/>
</dbReference>
<dbReference type="InterPro" id="IPR012675">
    <property type="entry name" value="Beta-grasp_dom_sf"/>
</dbReference>
<feature type="non-terminal residue" evidence="3">
    <location>
        <position position="93"/>
    </location>
</feature>
<dbReference type="Gene3D" id="3.40.50.300">
    <property type="entry name" value="P-loop containing nucleotide triphosphate hydrolases"/>
    <property type="match status" value="1"/>
</dbReference>
<dbReference type="PROSITE" id="PS51710">
    <property type="entry name" value="G_OBG"/>
    <property type="match status" value="1"/>
</dbReference>
<dbReference type="Pfam" id="PF01926">
    <property type="entry name" value="MMR_HSR1"/>
    <property type="match status" value="1"/>
</dbReference>
<protein>
    <recommendedName>
        <fullName evidence="2">OBG-type G domain-containing protein</fullName>
    </recommendedName>
</protein>